<sequence length="203" mass="21735">MPYRTITERAEAEIEIKRSRFLGLVAPVADEAEAREVIAEQRSLHPKARHHCTAFVLDPDSRTQRFSDDGEPAGTAGAPILDVVLGHELTFVVAVVTRYFGGTLLGAGGLVRAYGQAASAAVDRASVVVRRELVPVRASVDYAQANALERAAEVRGWSVRASYGAEVELTVFVPVAEVDPALAMFADLTAGQAHPNVGDVEWA</sequence>
<dbReference type="eggNOG" id="COG1739">
    <property type="taxonomic scope" value="Bacteria"/>
</dbReference>
<evidence type="ECO:0008006" key="6">
    <source>
        <dbReference type="Google" id="ProtNLM"/>
    </source>
</evidence>
<dbReference type="InterPro" id="IPR036956">
    <property type="entry name" value="Impact_N_sf"/>
</dbReference>
<dbReference type="GO" id="GO:0005737">
    <property type="term" value="C:cytoplasm"/>
    <property type="evidence" value="ECO:0007669"/>
    <property type="project" value="TreeGrafter"/>
</dbReference>
<protein>
    <recommendedName>
        <fullName evidence="6">Impact N-terminal domain-containing protein</fullName>
    </recommendedName>
</protein>
<keyword evidence="5" id="KW-1185">Reference proteome</keyword>
<dbReference type="Pfam" id="PF09186">
    <property type="entry name" value="DUF1949"/>
    <property type="match status" value="1"/>
</dbReference>
<dbReference type="RefSeq" id="WP_009377683.1">
    <property type="nucleotide sequence ID" value="NZ_AMSP01000006.1"/>
</dbReference>
<organism evidence="4 5">
    <name type="scientific">Brevibacterium casei S18</name>
    <dbReference type="NCBI Taxonomy" id="1229781"/>
    <lineage>
        <taxon>Bacteria</taxon>
        <taxon>Bacillati</taxon>
        <taxon>Actinomycetota</taxon>
        <taxon>Actinomycetes</taxon>
        <taxon>Micrococcales</taxon>
        <taxon>Brevibacteriaceae</taxon>
        <taxon>Brevibacterium</taxon>
    </lineage>
</organism>
<dbReference type="OrthoDB" id="9813771at2"/>
<dbReference type="SUPFAM" id="SSF54980">
    <property type="entry name" value="EF-G C-terminal domain-like"/>
    <property type="match status" value="1"/>
</dbReference>
<feature type="domain" description="Impact N-terminal" evidence="2">
    <location>
        <begin position="17"/>
        <end position="122"/>
    </location>
</feature>
<dbReference type="PATRIC" id="fig|1229781.4.peg.1704"/>
<dbReference type="Proteomes" id="UP000009879">
    <property type="component" value="Unassembled WGS sequence"/>
</dbReference>
<dbReference type="InterPro" id="IPR035647">
    <property type="entry name" value="EFG_III/V"/>
</dbReference>
<dbReference type="InterPro" id="IPR001498">
    <property type="entry name" value="Impact_N"/>
</dbReference>
<evidence type="ECO:0000313" key="5">
    <source>
        <dbReference type="Proteomes" id="UP000009879"/>
    </source>
</evidence>
<dbReference type="SUPFAM" id="SSF54211">
    <property type="entry name" value="Ribosomal protein S5 domain 2-like"/>
    <property type="match status" value="1"/>
</dbReference>
<gene>
    <name evidence="4" type="ORF">C272_08492</name>
</gene>
<feature type="domain" description="UPF0029" evidence="3">
    <location>
        <begin position="140"/>
        <end position="192"/>
    </location>
</feature>
<dbReference type="InterPro" id="IPR015269">
    <property type="entry name" value="UPF0029_Impact_C"/>
</dbReference>
<name>K9AIY8_9MICO</name>
<reference evidence="4 5" key="1">
    <citation type="submission" date="2012-09" db="EMBL/GenBank/DDBJ databases">
        <title>Genome Sequence of Brevibacterium casei S18.</title>
        <authorList>
            <person name="Sharma R."/>
            <person name="Singh A."/>
            <person name="Jangir P.K."/>
        </authorList>
    </citation>
    <scope>NUCLEOTIDE SEQUENCE [LARGE SCALE GENOMIC DNA]</scope>
    <source>
        <strain evidence="4 5">S18</strain>
    </source>
</reference>
<proteinExistence type="inferred from homology"/>
<dbReference type="Pfam" id="PF01205">
    <property type="entry name" value="Impact_N"/>
    <property type="match status" value="1"/>
</dbReference>
<dbReference type="EMBL" id="AMSP01000006">
    <property type="protein sequence ID" value="EKU47254.1"/>
    <property type="molecule type" value="Genomic_DNA"/>
</dbReference>
<dbReference type="InterPro" id="IPR020568">
    <property type="entry name" value="Ribosomal_Su5_D2-typ_SF"/>
</dbReference>
<evidence type="ECO:0000313" key="4">
    <source>
        <dbReference type="EMBL" id="EKU47254.1"/>
    </source>
</evidence>
<dbReference type="InterPro" id="IPR020569">
    <property type="entry name" value="UPF0029_Impact_CS"/>
</dbReference>
<dbReference type="Gene3D" id="3.30.230.30">
    <property type="entry name" value="Impact, N-terminal domain"/>
    <property type="match status" value="1"/>
</dbReference>
<dbReference type="GO" id="GO:0006446">
    <property type="term" value="P:regulation of translational initiation"/>
    <property type="evidence" value="ECO:0007669"/>
    <property type="project" value="TreeGrafter"/>
</dbReference>
<evidence type="ECO:0000259" key="2">
    <source>
        <dbReference type="Pfam" id="PF01205"/>
    </source>
</evidence>
<evidence type="ECO:0000256" key="1">
    <source>
        <dbReference type="ARBA" id="ARBA00007665"/>
    </source>
</evidence>
<evidence type="ECO:0000259" key="3">
    <source>
        <dbReference type="Pfam" id="PF09186"/>
    </source>
</evidence>
<comment type="similarity">
    <text evidence="1">Belongs to the IMPACT family.</text>
</comment>
<dbReference type="PANTHER" id="PTHR16301">
    <property type="entry name" value="IMPACT-RELATED"/>
    <property type="match status" value="1"/>
</dbReference>
<dbReference type="PROSITE" id="PS00910">
    <property type="entry name" value="UPF0029"/>
    <property type="match status" value="1"/>
</dbReference>
<comment type="caution">
    <text evidence="4">The sequence shown here is derived from an EMBL/GenBank/DDBJ whole genome shotgun (WGS) entry which is preliminary data.</text>
</comment>
<dbReference type="AlphaFoldDB" id="K9AIY8"/>
<dbReference type="PANTHER" id="PTHR16301:SF20">
    <property type="entry name" value="IMPACT FAMILY MEMBER YIGZ"/>
    <property type="match status" value="1"/>
</dbReference>
<accession>K9AIY8</accession>
<dbReference type="InterPro" id="IPR023582">
    <property type="entry name" value="Impact"/>
</dbReference>